<name>A0AAN8XDG4_HALRR</name>
<organism evidence="1 2">
    <name type="scientific">Halocaridina rubra</name>
    <name type="common">Hawaiian red shrimp</name>
    <dbReference type="NCBI Taxonomy" id="373956"/>
    <lineage>
        <taxon>Eukaryota</taxon>
        <taxon>Metazoa</taxon>
        <taxon>Ecdysozoa</taxon>
        <taxon>Arthropoda</taxon>
        <taxon>Crustacea</taxon>
        <taxon>Multicrustacea</taxon>
        <taxon>Malacostraca</taxon>
        <taxon>Eumalacostraca</taxon>
        <taxon>Eucarida</taxon>
        <taxon>Decapoda</taxon>
        <taxon>Pleocyemata</taxon>
        <taxon>Caridea</taxon>
        <taxon>Atyoidea</taxon>
        <taxon>Atyidae</taxon>
        <taxon>Halocaridina</taxon>
    </lineage>
</organism>
<evidence type="ECO:0000313" key="1">
    <source>
        <dbReference type="EMBL" id="KAK7077060.1"/>
    </source>
</evidence>
<reference evidence="1 2" key="1">
    <citation type="submission" date="2023-11" db="EMBL/GenBank/DDBJ databases">
        <title>Halocaridina rubra genome assembly.</title>
        <authorList>
            <person name="Smith C."/>
        </authorList>
    </citation>
    <scope>NUCLEOTIDE SEQUENCE [LARGE SCALE GENOMIC DNA]</scope>
    <source>
        <strain evidence="1">EP-1</strain>
        <tissue evidence="1">Whole</tissue>
    </source>
</reference>
<dbReference type="Gene3D" id="3.90.215.10">
    <property type="entry name" value="Gamma Fibrinogen, chain A, domain 1"/>
    <property type="match status" value="1"/>
</dbReference>
<dbReference type="InterPro" id="IPR014716">
    <property type="entry name" value="Fibrinogen_a/b/g_C_1"/>
</dbReference>
<dbReference type="InterPro" id="IPR036056">
    <property type="entry name" value="Fibrinogen-like_C"/>
</dbReference>
<protein>
    <submittedName>
        <fullName evidence="1">Uncharacterized protein</fullName>
    </submittedName>
</protein>
<dbReference type="Proteomes" id="UP001381693">
    <property type="component" value="Unassembled WGS sequence"/>
</dbReference>
<comment type="caution">
    <text evidence="1">The sequence shown here is derived from an EMBL/GenBank/DDBJ whole genome shotgun (WGS) entry which is preliminary data.</text>
</comment>
<dbReference type="AlphaFoldDB" id="A0AAN8XDG4"/>
<sequence>MSEEMSDSGWTTILNWMSSPSQQPNETEFVYGFGNVSDDDDFYFLGLKNLTDMMWTNVTPTEQIANPFVFQFVITTENGDYHATYDEVLIQPTAPWQLLSVGIYHGNAAFLKRILRWDPKYSNLFTSQYSTRDNIMSLDLLSYFLIYLYHSLQFILENKYREIILSLVRVTKSYSKEN</sequence>
<keyword evidence="2" id="KW-1185">Reference proteome</keyword>
<accession>A0AAN8XDG4</accession>
<evidence type="ECO:0000313" key="2">
    <source>
        <dbReference type="Proteomes" id="UP001381693"/>
    </source>
</evidence>
<dbReference type="SUPFAM" id="SSF56496">
    <property type="entry name" value="Fibrinogen C-terminal domain-like"/>
    <property type="match status" value="1"/>
</dbReference>
<proteinExistence type="predicted"/>
<dbReference type="EMBL" id="JAXCGZ010009479">
    <property type="protein sequence ID" value="KAK7077060.1"/>
    <property type="molecule type" value="Genomic_DNA"/>
</dbReference>
<gene>
    <name evidence="1" type="ORF">SK128_005025</name>
</gene>